<dbReference type="Proteomes" id="UP000197097">
    <property type="component" value="Unassembled WGS sequence"/>
</dbReference>
<keyword evidence="2" id="KW-1185">Reference proteome</keyword>
<evidence type="ECO:0000313" key="1">
    <source>
        <dbReference type="EMBL" id="OWQ97990.1"/>
    </source>
</evidence>
<dbReference type="EMBL" id="NISJ01000004">
    <property type="protein sequence ID" value="OWQ97990.1"/>
    <property type="molecule type" value="Genomic_DNA"/>
</dbReference>
<protein>
    <submittedName>
        <fullName evidence="1">Uncharacterized protein</fullName>
    </submittedName>
</protein>
<comment type="caution">
    <text evidence="1">The sequence shown here is derived from an EMBL/GenBank/DDBJ whole genome shotgun (WGS) entry which is preliminary data.</text>
</comment>
<proteinExistence type="predicted"/>
<organism evidence="1 2">
    <name type="scientific">Sphingopyxis witflariensis</name>
    <dbReference type="NCBI Taxonomy" id="173675"/>
    <lineage>
        <taxon>Bacteria</taxon>
        <taxon>Pseudomonadati</taxon>
        <taxon>Pseudomonadota</taxon>
        <taxon>Alphaproteobacteria</taxon>
        <taxon>Sphingomonadales</taxon>
        <taxon>Sphingomonadaceae</taxon>
        <taxon>Sphingopyxis</taxon>
    </lineage>
</organism>
<gene>
    <name evidence="1" type="ORF">CDQ91_10240</name>
</gene>
<dbReference type="AlphaFoldDB" id="A0A246JYJ4"/>
<dbReference type="OrthoDB" id="8482255at2"/>
<evidence type="ECO:0000313" key="2">
    <source>
        <dbReference type="Proteomes" id="UP000197097"/>
    </source>
</evidence>
<name>A0A246JYJ4_9SPHN</name>
<accession>A0A246JYJ4</accession>
<dbReference type="RefSeq" id="WP_088472605.1">
    <property type="nucleotide sequence ID" value="NZ_NISJ01000004.1"/>
</dbReference>
<sequence length="85" mass="9188">MTAQHTPGPWVIEDGWLQNERGPFIDGQYLSVCMSATRLADGNLITAAPDMKAALEHILAGALWLPRFAEEEARAALAKARGEVA</sequence>
<reference evidence="1 2" key="1">
    <citation type="journal article" date="2002" name="Int. J. Syst. Evol. Microbiol.">
        <title>Sphingopyxis witflariensis sp. nov., isolated from activated sludge.</title>
        <authorList>
            <person name="Kampfer P."/>
            <person name="Witzenberger R."/>
            <person name="Denner E.B."/>
            <person name="Busse H.J."/>
            <person name="Neef A."/>
        </authorList>
    </citation>
    <scope>NUCLEOTIDE SEQUENCE [LARGE SCALE GENOMIC DNA]</scope>
    <source>
        <strain evidence="1 2">DSM 14551</strain>
    </source>
</reference>